<dbReference type="InterPro" id="IPR025669">
    <property type="entry name" value="AAA_dom"/>
</dbReference>
<dbReference type="GO" id="GO:0005829">
    <property type="term" value="C:cytosol"/>
    <property type="evidence" value="ECO:0007669"/>
    <property type="project" value="TreeGrafter"/>
</dbReference>
<feature type="domain" description="AAA" evidence="2">
    <location>
        <begin position="154"/>
        <end position="310"/>
    </location>
</feature>
<dbReference type="PANTHER" id="PTHR43384">
    <property type="entry name" value="SEPTUM SITE-DETERMINING PROTEIN MIND HOMOLOG, CHLOROPLASTIC-RELATED"/>
    <property type="match status" value="1"/>
</dbReference>
<dbReference type="InterPro" id="IPR027417">
    <property type="entry name" value="P-loop_NTPase"/>
</dbReference>
<evidence type="ECO:0000313" key="3">
    <source>
        <dbReference type="EMBL" id="ACY23986.1"/>
    </source>
</evidence>
<feature type="compositionally biased region" description="Polar residues" evidence="1">
    <location>
        <begin position="39"/>
        <end position="50"/>
    </location>
</feature>
<gene>
    <name evidence="3" type="ORF">Gbro_4873</name>
</gene>
<keyword evidence="3" id="KW-0614">Plasmid</keyword>
<dbReference type="GO" id="GO:0005524">
    <property type="term" value="F:ATP binding"/>
    <property type="evidence" value="ECO:0007669"/>
    <property type="project" value="TreeGrafter"/>
</dbReference>
<proteinExistence type="predicted"/>
<sequence>MSEPHIPEWMSHLATPTGRDEGTADLQPTPARGAEAGTAVTTESPATTDNDILAAAARWPGSEGPDQHSGAIGLSRHASPPMAAFTAPPPARAMPRPPGSVLGGGVRPVPASGWRRAVYVLSGGTLNAGESPKDVADHDLNVRISAPVYADHRVAVLSLKGGAGKTTTVVGIGSAMAEVRNDRILGIDVNPDMGGLAHRVAPASHASATAGSTATIYDLIESGRHSKYADVRAHTVEADTGLQVLASHSDPARSDALTADQVQTALTMVADHYQVLLADCGTGITHPATSGVLQSADSVVVPTLLDEAAIHRAWFVLDWLDAHHMPDLAARAVVVVNQAPSGRDQRLTRVTDYFAQRVRAVVAVPADRHLAEGGPIYWDRLHHRTRHAYRSLAAAVADDFATKFATAAGQRL</sequence>
<name>D0LFD7_GORB4</name>
<dbReference type="Proteomes" id="UP000001219">
    <property type="component" value="Plasmid pGBRO01"/>
</dbReference>
<dbReference type="RefSeq" id="WP_012836457.1">
    <property type="nucleotide sequence ID" value="NC_013442.1"/>
</dbReference>
<dbReference type="EMBL" id="CP001803">
    <property type="protein sequence ID" value="ACY23986.1"/>
    <property type="molecule type" value="Genomic_DNA"/>
</dbReference>
<evidence type="ECO:0000313" key="4">
    <source>
        <dbReference type="Proteomes" id="UP000001219"/>
    </source>
</evidence>
<keyword evidence="4" id="KW-1185">Reference proteome</keyword>
<dbReference type="KEGG" id="gbr:Gbro_4873"/>
<reference evidence="3 4" key="1">
    <citation type="journal article" date="2010" name="Stand. Genomic Sci.">
        <title>Complete genome sequence of Gordonia bronchialis type strain (3410).</title>
        <authorList>
            <person name="Ivanova N."/>
            <person name="Sikorski J."/>
            <person name="Jando M."/>
            <person name="Lapidus A."/>
            <person name="Nolan M."/>
            <person name="Lucas S."/>
            <person name="Del Rio T.G."/>
            <person name="Tice H."/>
            <person name="Copeland A."/>
            <person name="Cheng J.F."/>
            <person name="Chen F."/>
            <person name="Bruce D."/>
            <person name="Goodwin L."/>
            <person name="Pitluck S."/>
            <person name="Mavromatis K."/>
            <person name="Ovchinnikova G."/>
            <person name="Pati A."/>
            <person name="Chen A."/>
            <person name="Palaniappan K."/>
            <person name="Land M."/>
            <person name="Hauser L."/>
            <person name="Chang Y.J."/>
            <person name="Jeffries C.D."/>
            <person name="Chain P."/>
            <person name="Saunders E."/>
            <person name="Han C."/>
            <person name="Detter J.C."/>
            <person name="Brettin T."/>
            <person name="Rohde M."/>
            <person name="Goker M."/>
            <person name="Bristow J."/>
            <person name="Eisen J.A."/>
            <person name="Markowitz V."/>
            <person name="Hugenholtz P."/>
            <person name="Klenk H.P."/>
            <person name="Kyrpides N.C."/>
        </authorList>
    </citation>
    <scope>NUCLEOTIDE SEQUENCE [LARGE SCALE GENOMIC DNA]</scope>
    <source>
        <strain evidence="4">ATCC 25592 / DSM 43247 / BCRC 13721 / JCM 3198 / KCTC 3076 / NBRC 16047 / NCTC 10667</strain>
        <plasmid evidence="4">pGBRO01</plasmid>
    </source>
</reference>
<dbReference type="GO" id="GO:0009898">
    <property type="term" value="C:cytoplasmic side of plasma membrane"/>
    <property type="evidence" value="ECO:0007669"/>
    <property type="project" value="TreeGrafter"/>
</dbReference>
<dbReference type="InterPro" id="IPR050625">
    <property type="entry name" value="ParA/MinD_ATPase"/>
</dbReference>
<dbReference type="GO" id="GO:0051782">
    <property type="term" value="P:negative regulation of cell division"/>
    <property type="evidence" value="ECO:0007669"/>
    <property type="project" value="TreeGrafter"/>
</dbReference>
<geneLocation type="plasmid" evidence="3 4">
    <name>pGBRO01</name>
</geneLocation>
<accession>D0LFD7</accession>
<protein>
    <submittedName>
        <fullName evidence="3">ATPase involved in chromosome partitioning-like protein</fullName>
    </submittedName>
</protein>
<dbReference type="SUPFAM" id="SSF52540">
    <property type="entry name" value="P-loop containing nucleoside triphosphate hydrolases"/>
    <property type="match status" value="1"/>
</dbReference>
<dbReference type="PANTHER" id="PTHR43384:SF14">
    <property type="entry name" value="ESX-1 SECRETION-ASSOCIATED PROTEIN ESPI"/>
    <property type="match status" value="1"/>
</dbReference>
<feature type="region of interest" description="Disordered" evidence="1">
    <location>
        <begin position="1"/>
        <end position="82"/>
    </location>
</feature>
<dbReference type="HOGENOM" id="CLU_003609_0_1_11"/>
<evidence type="ECO:0000259" key="2">
    <source>
        <dbReference type="Pfam" id="PF13614"/>
    </source>
</evidence>
<organism evidence="3 4">
    <name type="scientific">Gordonia bronchialis (strain ATCC 25592 / DSM 43247 / BCRC 13721 / JCM 3198 / KCTC 3076 / NBRC 16047 / NCTC 10667)</name>
    <name type="common">Rhodococcus bronchialis</name>
    <dbReference type="NCBI Taxonomy" id="526226"/>
    <lineage>
        <taxon>Bacteria</taxon>
        <taxon>Bacillati</taxon>
        <taxon>Actinomycetota</taxon>
        <taxon>Actinomycetes</taxon>
        <taxon>Mycobacteriales</taxon>
        <taxon>Gordoniaceae</taxon>
        <taxon>Gordonia</taxon>
    </lineage>
</organism>
<dbReference type="eggNOG" id="COG0455">
    <property type="taxonomic scope" value="Bacteria"/>
</dbReference>
<dbReference type="GO" id="GO:0016887">
    <property type="term" value="F:ATP hydrolysis activity"/>
    <property type="evidence" value="ECO:0007669"/>
    <property type="project" value="TreeGrafter"/>
</dbReference>
<dbReference type="Gene3D" id="3.40.50.300">
    <property type="entry name" value="P-loop containing nucleotide triphosphate hydrolases"/>
    <property type="match status" value="1"/>
</dbReference>
<dbReference type="OrthoDB" id="3204399at2"/>
<dbReference type="AlphaFoldDB" id="D0LFD7"/>
<evidence type="ECO:0000256" key="1">
    <source>
        <dbReference type="SAM" id="MobiDB-lite"/>
    </source>
</evidence>
<dbReference type="Pfam" id="PF13614">
    <property type="entry name" value="AAA_31"/>
    <property type="match status" value="1"/>
</dbReference>